<name>A0A9J6BDI2_POLVA</name>
<dbReference type="SUPFAM" id="SSF52058">
    <property type="entry name" value="L domain-like"/>
    <property type="match status" value="1"/>
</dbReference>
<keyword evidence="1" id="KW-0732">Signal</keyword>
<accession>A0A9J6BDI2</accession>
<feature type="signal peptide" evidence="1">
    <location>
        <begin position="1"/>
        <end position="20"/>
    </location>
</feature>
<comment type="caution">
    <text evidence="2">The sequence shown here is derived from an EMBL/GenBank/DDBJ whole genome shotgun (WGS) entry which is preliminary data.</text>
</comment>
<organism evidence="2 3">
    <name type="scientific">Polypedilum vanderplanki</name>
    <name type="common">Sleeping chironomid midge</name>
    <dbReference type="NCBI Taxonomy" id="319348"/>
    <lineage>
        <taxon>Eukaryota</taxon>
        <taxon>Metazoa</taxon>
        <taxon>Ecdysozoa</taxon>
        <taxon>Arthropoda</taxon>
        <taxon>Hexapoda</taxon>
        <taxon>Insecta</taxon>
        <taxon>Pterygota</taxon>
        <taxon>Neoptera</taxon>
        <taxon>Endopterygota</taxon>
        <taxon>Diptera</taxon>
        <taxon>Nematocera</taxon>
        <taxon>Chironomoidea</taxon>
        <taxon>Chironomidae</taxon>
        <taxon>Chironominae</taxon>
        <taxon>Polypedilum</taxon>
        <taxon>Polypedilum</taxon>
    </lineage>
</organism>
<evidence type="ECO:0000256" key="1">
    <source>
        <dbReference type="SAM" id="SignalP"/>
    </source>
</evidence>
<reference evidence="2" key="1">
    <citation type="submission" date="2021-03" db="EMBL/GenBank/DDBJ databases">
        <title>Chromosome level genome of the anhydrobiotic midge Polypedilum vanderplanki.</title>
        <authorList>
            <person name="Yoshida Y."/>
            <person name="Kikawada T."/>
            <person name="Gusev O."/>
        </authorList>
    </citation>
    <scope>NUCLEOTIDE SEQUENCE</scope>
    <source>
        <strain evidence="2">NIAS01</strain>
        <tissue evidence="2">Whole body or cell culture</tissue>
    </source>
</reference>
<dbReference type="Gene3D" id="3.80.10.10">
    <property type="entry name" value="Ribonuclease Inhibitor"/>
    <property type="match status" value="1"/>
</dbReference>
<dbReference type="InterPro" id="IPR032675">
    <property type="entry name" value="LRR_dom_sf"/>
</dbReference>
<sequence>MTLFRFLIFTLAIDKTITSSQSFGITLDCTYRMSRIPWPIVGAIYECYIESDLFITHSKMPIKEATGDHLSWKNEEKVIGFYVRSAEVIYFPNNLEKIFPNLRLIAIAMSHLREIKQRHLMPFDQLQYLSLFDNDVEVIEKHLFAHNLLLEAIDLRENRILKIHVNVFDYLINLHLLYLSDAFNSSCVSFDANVREEVVRLINELKEECNERAIMRVSIYEKSGNKLANLTIVGGEDSTMVPASGSRLQFKVIFWLFVVCLLIK</sequence>
<dbReference type="EMBL" id="JADBJN010000004">
    <property type="protein sequence ID" value="KAG5667598.1"/>
    <property type="molecule type" value="Genomic_DNA"/>
</dbReference>
<evidence type="ECO:0000313" key="3">
    <source>
        <dbReference type="Proteomes" id="UP001107558"/>
    </source>
</evidence>
<dbReference type="OrthoDB" id="694479at2759"/>
<dbReference type="AlphaFoldDB" id="A0A9J6BDI2"/>
<evidence type="ECO:0000313" key="2">
    <source>
        <dbReference type="EMBL" id="KAG5667598.1"/>
    </source>
</evidence>
<keyword evidence="3" id="KW-1185">Reference proteome</keyword>
<proteinExistence type="predicted"/>
<protein>
    <submittedName>
        <fullName evidence="2">Uncharacterized protein</fullName>
    </submittedName>
</protein>
<feature type="chain" id="PRO_5039939771" evidence="1">
    <location>
        <begin position="21"/>
        <end position="264"/>
    </location>
</feature>
<gene>
    <name evidence="2" type="ORF">PVAND_015574</name>
</gene>
<dbReference type="Proteomes" id="UP001107558">
    <property type="component" value="Chromosome 4"/>
</dbReference>